<protein>
    <recommendedName>
        <fullName evidence="2">Chromosomal replication initiator DnaA C-terminal domain-containing protein</fullName>
    </recommendedName>
</protein>
<dbReference type="PANTHER" id="PTHR30050">
    <property type="entry name" value="CHROMOSOMAL REPLICATION INITIATOR PROTEIN DNAA"/>
    <property type="match status" value="1"/>
</dbReference>
<dbReference type="SUPFAM" id="SSF48295">
    <property type="entry name" value="TrpR-like"/>
    <property type="match status" value="1"/>
</dbReference>
<accession>A0A327KYE9</accession>
<dbReference type="InterPro" id="IPR013159">
    <property type="entry name" value="DnaA_C"/>
</dbReference>
<evidence type="ECO:0000313" key="3">
    <source>
        <dbReference type="EMBL" id="RAI40438.1"/>
    </source>
</evidence>
<evidence type="ECO:0000256" key="1">
    <source>
        <dbReference type="SAM" id="MobiDB-lite"/>
    </source>
</evidence>
<proteinExistence type="predicted"/>
<dbReference type="Gene3D" id="1.10.1750.10">
    <property type="match status" value="1"/>
</dbReference>
<dbReference type="OrthoDB" id="7776290at2"/>
<feature type="compositionally biased region" description="Basic and acidic residues" evidence="1">
    <location>
        <begin position="1"/>
        <end position="20"/>
    </location>
</feature>
<dbReference type="GO" id="GO:0006270">
    <property type="term" value="P:DNA replication initiation"/>
    <property type="evidence" value="ECO:0007669"/>
    <property type="project" value="InterPro"/>
</dbReference>
<feature type="region of interest" description="Disordered" evidence="1">
    <location>
        <begin position="1"/>
        <end position="47"/>
    </location>
</feature>
<evidence type="ECO:0000259" key="2">
    <source>
        <dbReference type="SMART" id="SM00760"/>
    </source>
</evidence>
<sequence length="249" mass="27748">MVDRKPRQGRAEKHCGDVRRRPGRRVGGRQEGRIPRPPLHHHAGLTPMPAIDASAPSQVRMRPFNPATWLNDHRARLARMSANARPDPEAQRRPFLIAIPVPVPESAPEPTPGPAPITHVVEFDPDVAVRFENGTVRYRSPHTVPTRYVMITHRRIVEIVGQHYGFSPMDLRAPRRDAPIVRARHLAYWMLRDVKGISLPEIGRVLGGRDHTSVLHGIRKVDAKIERGDAETLAAIAAVRAKLGIGSEA</sequence>
<evidence type="ECO:0000313" key="4">
    <source>
        <dbReference type="Proteomes" id="UP000248863"/>
    </source>
</evidence>
<dbReference type="GO" id="GO:0005524">
    <property type="term" value="F:ATP binding"/>
    <property type="evidence" value="ECO:0007669"/>
    <property type="project" value="InterPro"/>
</dbReference>
<dbReference type="GO" id="GO:0006275">
    <property type="term" value="P:regulation of DNA replication"/>
    <property type="evidence" value="ECO:0007669"/>
    <property type="project" value="InterPro"/>
</dbReference>
<dbReference type="Proteomes" id="UP000248863">
    <property type="component" value="Unassembled WGS sequence"/>
</dbReference>
<dbReference type="AlphaFoldDB" id="A0A327KYE9"/>
<gene>
    <name evidence="3" type="ORF">CH338_06240</name>
</gene>
<dbReference type="PANTHER" id="PTHR30050:SF4">
    <property type="entry name" value="ATP-BINDING PROTEIN RV3427C IN INSERTION SEQUENCE-RELATED"/>
    <property type="match status" value="1"/>
</dbReference>
<dbReference type="InterPro" id="IPR018312">
    <property type="entry name" value="Chromosome_initiator_DnaA_CS"/>
</dbReference>
<dbReference type="PROSITE" id="PS01008">
    <property type="entry name" value="DNAA"/>
    <property type="match status" value="1"/>
</dbReference>
<dbReference type="SMART" id="SM00760">
    <property type="entry name" value="Bac_DnaA_C"/>
    <property type="match status" value="1"/>
</dbReference>
<dbReference type="GO" id="GO:0003688">
    <property type="term" value="F:DNA replication origin binding"/>
    <property type="evidence" value="ECO:0007669"/>
    <property type="project" value="InterPro"/>
</dbReference>
<dbReference type="Pfam" id="PF08299">
    <property type="entry name" value="Bac_DnaA_C"/>
    <property type="match status" value="1"/>
</dbReference>
<comment type="caution">
    <text evidence="3">The sequence shown here is derived from an EMBL/GenBank/DDBJ whole genome shotgun (WGS) entry which is preliminary data.</text>
</comment>
<dbReference type="CDD" id="cd06571">
    <property type="entry name" value="Bac_DnaA_C"/>
    <property type="match status" value="1"/>
</dbReference>
<organism evidence="3 4">
    <name type="scientific">Rhodoplanes elegans</name>
    <dbReference type="NCBI Taxonomy" id="29408"/>
    <lineage>
        <taxon>Bacteria</taxon>
        <taxon>Pseudomonadati</taxon>
        <taxon>Pseudomonadota</taxon>
        <taxon>Alphaproteobacteria</taxon>
        <taxon>Hyphomicrobiales</taxon>
        <taxon>Nitrobacteraceae</taxon>
        <taxon>Rhodoplanes</taxon>
    </lineage>
</organism>
<dbReference type="EMBL" id="NPEU01000041">
    <property type="protein sequence ID" value="RAI40438.1"/>
    <property type="molecule type" value="Genomic_DNA"/>
</dbReference>
<name>A0A327KYE9_9BRAD</name>
<keyword evidence="4" id="KW-1185">Reference proteome</keyword>
<feature type="domain" description="Chromosomal replication initiator DnaA C-terminal" evidence="2">
    <location>
        <begin position="152"/>
        <end position="221"/>
    </location>
</feature>
<reference evidence="3 4" key="1">
    <citation type="submission" date="2017-07" db="EMBL/GenBank/DDBJ databases">
        <title>Draft Genome Sequences of Select Purple Nonsulfur Bacteria.</title>
        <authorList>
            <person name="Lasarre B."/>
            <person name="Mckinlay J.B."/>
        </authorList>
    </citation>
    <scope>NUCLEOTIDE SEQUENCE [LARGE SCALE GENOMIC DNA]</scope>
    <source>
        <strain evidence="3 4">DSM 11907</strain>
    </source>
</reference>
<dbReference type="InterPro" id="IPR010921">
    <property type="entry name" value="Trp_repressor/repl_initiator"/>
</dbReference>